<dbReference type="PANTHER" id="PTHR34980:SF2">
    <property type="entry name" value="INNER MEMBRANE PROTEIN YHAH-RELATED"/>
    <property type="match status" value="1"/>
</dbReference>
<evidence type="ECO:0000313" key="3">
    <source>
        <dbReference type="Proteomes" id="UP000719267"/>
    </source>
</evidence>
<dbReference type="EMBL" id="JAHWDF010000003">
    <property type="protein sequence ID" value="MBW2961028.1"/>
    <property type="molecule type" value="Genomic_DNA"/>
</dbReference>
<keyword evidence="3" id="KW-1185">Reference proteome</keyword>
<gene>
    <name evidence="2" type="ORF">KW502_04350</name>
</gene>
<name>A0ABS6VZK0_9FLAO</name>
<dbReference type="Proteomes" id="UP000719267">
    <property type="component" value="Unassembled WGS sequence"/>
</dbReference>
<accession>A0ABS6VZK0</accession>
<dbReference type="RefSeq" id="WP_219039312.1">
    <property type="nucleotide sequence ID" value="NZ_JAHWDF010000003.1"/>
</dbReference>
<dbReference type="InterPro" id="IPR008523">
    <property type="entry name" value="DUF805"/>
</dbReference>
<evidence type="ECO:0000256" key="1">
    <source>
        <dbReference type="SAM" id="Phobius"/>
    </source>
</evidence>
<organism evidence="2 3">
    <name type="scientific">Mesonia aestuariivivens</name>
    <dbReference type="NCBI Taxonomy" id="2796128"/>
    <lineage>
        <taxon>Bacteria</taxon>
        <taxon>Pseudomonadati</taxon>
        <taxon>Bacteroidota</taxon>
        <taxon>Flavobacteriia</taxon>
        <taxon>Flavobacteriales</taxon>
        <taxon>Flavobacteriaceae</taxon>
        <taxon>Mesonia</taxon>
    </lineage>
</organism>
<sequence>MKWYLKALKQYADFNGRARRKEYFMFSLLNCVFMFISVIIGVALSKLFNTQLFLFIYLVYVLAVLVPSLAVSVRRLHDIGKSGWMLLVNFIPLVGPIWGFVLSITDTEMRDNQYGLNPKYEPFEPQKE</sequence>
<comment type="caution">
    <text evidence="2">The sequence shown here is derived from an EMBL/GenBank/DDBJ whole genome shotgun (WGS) entry which is preliminary data.</text>
</comment>
<feature type="transmembrane region" description="Helical" evidence="1">
    <location>
        <begin position="23"/>
        <end position="44"/>
    </location>
</feature>
<keyword evidence="1" id="KW-0812">Transmembrane</keyword>
<evidence type="ECO:0000313" key="2">
    <source>
        <dbReference type="EMBL" id="MBW2961028.1"/>
    </source>
</evidence>
<proteinExistence type="predicted"/>
<keyword evidence="1" id="KW-0472">Membrane</keyword>
<dbReference type="PANTHER" id="PTHR34980">
    <property type="entry name" value="INNER MEMBRANE PROTEIN-RELATED-RELATED"/>
    <property type="match status" value="1"/>
</dbReference>
<keyword evidence="1" id="KW-1133">Transmembrane helix</keyword>
<reference evidence="2 3" key="1">
    <citation type="submission" date="2021-07" db="EMBL/GenBank/DDBJ databases">
        <title>Mesonia aestuariivivens sp. nov., isolated from a tidal flat.</title>
        <authorList>
            <person name="Kim Y.-O."/>
            <person name="Yoon J.-H."/>
        </authorList>
    </citation>
    <scope>NUCLEOTIDE SEQUENCE [LARGE SCALE GENOMIC DNA]</scope>
    <source>
        <strain evidence="2 3">JHPTF-M18</strain>
    </source>
</reference>
<feature type="transmembrane region" description="Helical" evidence="1">
    <location>
        <begin position="83"/>
        <end position="104"/>
    </location>
</feature>
<protein>
    <submittedName>
        <fullName evidence="2">DUF805 domain-containing protein</fullName>
    </submittedName>
</protein>
<dbReference type="Pfam" id="PF05656">
    <property type="entry name" value="DUF805"/>
    <property type="match status" value="1"/>
</dbReference>
<feature type="transmembrane region" description="Helical" evidence="1">
    <location>
        <begin position="50"/>
        <end position="71"/>
    </location>
</feature>